<evidence type="ECO:0000256" key="2">
    <source>
        <dbReference type="ARBA" id="ARBA00022723"/>
    </source>
</evidence>
<evidence type="ECO:0000256" key="1">
    <source>
        <dbReference type="ARBA" id="ARBA00004906"/>
    </source>
</evidence>
<name>A0A8H3G8U6_9LECA</name>
<dbReference type="PANTHER" id="PTHR22763">
    <property type="entry name" value="RING ZINC FINGER PROTEIN"/>
    <property type="match status" value="1"/>
</dbReference>
<dbReference type="GO" id="GO:0043161">
    <property type="term" value="P:proteasome-mediated ubiquitin-dependent protein catabolic process"/>
    <property type="evidence" value="ECO:0007669"/>
    <property type="project" value="TreeGrafter"/>
</dbReference>
<evidence type="ECO:0000256" key="5">
    <source>
        <dbReference type="ARBA" id="ARBA00022833"/>
    </source>
</evidence>
<dbReference type="InterPro" id="IPR013083">
    <property type="entry name" value="Znf_RING/FYVE/PHD"/>
</dbReference>
<comment type="caution">
    <text evidence="9">The sequence shown here is derived from an EMBL/GenBank/DDBJ whole genome shotgun (WGS) entry which is preliminary data.</text>
</comment>
<evidence type="ECO:0000259" key="8">
    <source>
        <dbReference type="PROSITE" id="PS50089"/>
    </source>
</evidence>
<keyword evidence="2" id="KW-0479">Metal-binding</keyword>
<dbReference type="Pfam" id="PF12678">
    <property type="entry name" value="zf-rbx1"/>
    <property type="match status" value="1"/>
</dbReference>
<feature type="transmembrane region" description="Helical" evidence="7">
    <location>
        <begin position="215"/>
        <end position="237"/>
    </location>
</feature>
<dbReference type="EMBL" id="CAJPDT010000082">
    <property type="protein sequence ID" value="CAF9935203.1"/>
    <property type="molecule type" value="Genomic_DNA"/>
</dbReference>
<evidence type="ECO:0000256" key="7">
    <source>
        <dbReference type="SAM" id="Phobius"/>
    </source>
</evidence>
<keyword evidence="7" id="KW-0472">Membrane</keyword>
<keyword evidence="7" id="KW-1133">Transmembrane helix</keyword>
<sequence length="316" mass="36093">MSRHEKEVRASEAFIFLTAIPYLDVETLPSSLDDKCAICTEPYLEISGELRDPLDAPVRIRCGHIFGHNCLARWMLSDNFDNQCPFCRSQVVDESDLESPDPNVAVQWVCFERFLLRNFHDTSNRRQEWLDRIDQYPYEIMNVGCTASEVSNKDRAMMIWEEVLDRVDREDEEWRLFQLQLHEDQLERDRHAVAEAALRLELQQENHRRWSQNRAAIIVSVAGIVIFARLGLMWNSYQDGAQWPTGVPQIDVHTCGWLLATLIAIGSPWQLYVLVGLFSPGLVTSFCGQLALITFGGLGLVNDVLFLVVPDIAAGI</sequence>
<evidence type="ECO:0000256" key="6">
    <source>
        <dbReference type="PROSITE-ProRule" id="PRU00175"/>
    </source>
</evidence>
<evidence type="ECO:0000256" key="4">
    <source>
        <dbReference type="ARBA" id="ARBA00022786"/>
    </source>
</evidence>
<dbReference type="PANTHER" id="PTHR22763:SF184">
    <property type="entry name" value="E3 UBIQUITIN-PROTEIN LIGASE SYNOVIOLIN"/>
    <property type="match status" value="1"/>
</dbReference>
<dbReference type="InterPro" id="IPR001841">
    <property type="entry name" value="Znf_RING"/>
</dbReference>
<dbReference type="PROSITE" id="PS50089">
    <property type="entry name" value="ZF_RING_2"/>
    <property type="match status" value="1"/>
</dbReference>
<evidence type="ECO:0000256" key="3">
    <source>
        <dbReference type="ARBA" id="ARBA00022771"/>
    </source>
</evidence>
<keyword evidence="5" id="KW-0862">Zinc</keyword>
<dbReference type="Gene3D" id="3.30.40.10">
    <property type="entry name" value="Zinc/RING finger domain, C3HC4 (zinc finger)"/>
    <property type="match status" value="1"/>
</dbReference>
<keyword evidence="7" id="KW-0812">Transmembrane</keyword>
<dbReference type="SMART" id="SM00184">
    <property type="entry name" value="RING"/>
    <property type="match status" value="1"/>
</dbReference>
<dbReference type="GO" id="GO:0061630">
    <property type="term" value="F:ubiquitin protein ligase activity"/>
    <property type="evidence" value="ECO:0007669"/>
    <property type="project" value="UniProtKB-EC"/>
</dbReference>
<dbReference type="GO" id="GO:0036503">
    <property type="term" value="P:ERAD pathway"/>
    <property type="evidence" value="ECO:0007669"/>
    <property type="project" value="TreeGrafter"/>
</dbReference>
<dbReference type="GO" id="GO:0008270">
    <property type="term" value="F:zinc ion binding"/>
    <property type="evidence" value="ECO:0007669"/>
    <property type="project" value="UniProtKB-KW"/>
</dbReference>
<dbReference type="AlphaFoldDB" id="A0A8H3G8U6"/>
<proteinExistence type="predicted"/>
<dbReference type="GO" id="GO:0005789">
    <property type="term" value="C:endoplasmic reticulum membrane"/>
    <property type="evidence" value="ECO:0007669"/>
    <property type="project" value="UniProtKB-SubCell"/>
</dbReference>
<feature type="transmembrane region" description="Helical" evidence="7">
    <location>
        <begin position="257"/>
        <end position="278"/>
    </location>
</feature>
<gene>
    <name evidence="9" type="ORF">IMSHALPRED_010137</name>
</gene>
<dbReference type="InterPro" id="IPR024766">
    <property type="entry name" value="Znf_RING_H2"/>
</dbReference>
<reference evidence="9" key="1">
    <citation type="submission" date="2021-03" db="EMBL/GenBank/DDBJ databases">
        <authorList>
            <person name="Tagirdzhanova G."/>
        </authorList>
    </citation>
    <scope>NUCLEOTIDE SEQUENCE</scope>
</reference>
<feature type="transmembrane region" description="Helical" evidence="7">
    <location>
        <begin position="290"/>
        <end position="309"/>
    </location>
</feature>
<dbReference type="Proteomes" id="UP000664534">
    <property type="component" value="Unassembled WGS sequence"/>
</dbReference>
<dbReference type="OrthoDB" id="8062037at2759"/>
<keyword evidence="3 6" id="KW-0863">Zinc-finger</keyword>
<keyword evidence="4" id="KW-0833">Ubl conjugation pathway</keyword>
<feature type="domain" description="RING-type" evidence="8">
    <location>
        <begin position="36"/>
        <end position="88"/>
    </location>
</feature>
<evidence type="ECO:0000313" key="10">
    <source>
        <dbReference type="Proteomes" id="UP000664534"/>
    </source>
</evidence>
<comment type="pathway">
    <text evidence="1">Protein modification; protein ubiquitination.</text>
</comment>
<evidence type="ECO:0000313" key="9">
    <source>
        <dbReference type="EMBL" id="CAF9935203.1"/>
    </source>
</evidence>
<dbReference type="SUPFAM" id="SSF57850">
    <property type="entry name" value="RING/U-box"/>
    <property type="match status" value="1"/>
</dbReference>
<organism evidence="9 10">
    <name type="scientific">Imshaugia aleurites</name>
    <dbReference type="NCBI Taxonomy" id="172621"/>
    <lineage>
        <taxon>Eukaryota</taxon>
        <taxon>Fungi</taxon>
        <taxon>Dikarya</taxon>
        <taxon>Ascomycota</taxon>
        <taxon>Pezizomycotina</taxon>
        <taxon>Lecanoromycetes</taxon>
        <taxon>OSLEUM clade</taxon>
        <taxon>Lecanoromycetidae</taxon>
        <taxon>Lecanorales</taxon>
        <taxon>Lecanorineae</taxon>
        <taxon>Parmeliaceae</taxon>
        <taxon>Imshaugia</taxon>
    </lineage>
</organism>
<keyword evidence="10" id="KW-1185">Reference proteome</keyword>
<dbReference type="InterPro" id="IPR050731">
    <property type="entry name" value="HRD1_E3_ubiq-ligases"/>
</dbReference>
<protein>
    <recommendedName>
        <fullName evidence="8">RING-type domain-containing protein</fullName>
    </recommendedName>
</protein>
<accession>A0A8H3G8U6</accession>